<name>A0ACB9LE39_BAUVA</name>
<accession>A0ACB9LE39</accession>
<evidence type="ECO:0000313" key="1">
    <source>
        <dbReference type="EMBL" id="KAI4307815.1"/>
    </source>
</evidence>
<organism evidence="1 2">
    <name type="scientific">Bauhinia variegata</name>
    <name type="common">Purple orchid tree</name>
    <name type="synonym">Phanera variegata</name>
    <dbReference type="NCBI Taxonomy" id="167791"/>
    <lineage>
        <taxon>Eukaryota</taxon>
        <taxon>Viridiplantae</taxon>
        <taxon>Streptophyta</taxon>
        <taxon>Embryophyta</taxon>
        <taxon>Tracheophyta</taxon>
        <taxon>Spermatophyta</taxon>
        <taxon>Magnoliopsida</taxon>
        <taxon>eudicotyledons</taxon>
        <taxon>Gunneridae</taxon>
        <taxon>Pentapetalae</taxon>
        <taxon>rosids</taxon>
        <taxon>fabids</taxon>
        <taxon>Fabales</taxon>
        <taxon>Fabaceae</taxon>
        <taxon>Cercidoideae</taxon>
        <taxon>Cercideae</taxon>
        <taxon>Bauhiniinae</taxon>
        <taxon>Bauhinia</taxon>
    </lineage>
</organism>
<evidence type="ECO:0000313" key="2">
    <source>
        <dbReference type="Proteomes" id="UP000828941"/>
    </source>
</evidence>
<gene>
    <name evidence="1" type="ORF">L6164_030956</name>
</gene>
<comment type="caution">
    <text evidence="1">The sequence shown here is derived from an EMBL/GenBank/DDBJ whole genome shotgun (WGS) entry which is preliminary data.</text>
</comment>
<sequence length="100" mass="11406">MIPPSLNARKEPFLKVGGISRYMEVTGRTTQRADHSLEEILGRTSQNSYYSFHGVRPDFETYIADVPSTGRTLNGDIYVQRELQRLDDMRSRVRNNALGS</sequence>
<proteinExistence type="predicted"/>
<protein>
    <submittedName>
        <fullName evidence="1">Uncharacterized protein</fullName>
    </submittedName>
</protein>
<keyword evidence="2" id="KW-1185">Reference proteome</keyword>
<reference evidence="1 2" key="1">
    <citation type="journal article" date="2022" name="DNA Res.">
        <title>Chromosomal-level genome assembly of the orchid tree Bauhinia variegata (Leguminosae; Cercidoideae) supports the allotetraploid origin hypothesis of Bauhinia.</title>
        <authorList>
            <person name="Zhong Y."/>
            <person name="Chen Y."/>
            <person name="Zheng D."/>
            <person name="Pang J."/>
            <person name="Liu Y."/>
            <person name="Luo S."/>
            <person name="Meng S."/>
            <person name="Qian L."/>
            <person name="Wei D."/>
            <person name="Dai S."/>
            <person name="Zhou R."/>
        </authorList>
    </citation>
    <scope>NUCLEOTIDE SEQUENCE [LARGE SCALE GENOMIC DNA]</scope>
    <source>
        <strain evidence="1">BV-YZ2020</strain>
    </source>
</reference>
<dbReference type="Proteomes" id="UP000828941">
    <property type="component" value="Chromosome 12"/>
</dbReference>
<dbReference type="EMBL" id="CM039437">
    <property type="protein sequence ID" value="KAI4307815.1"/>
    <property type="molecule type" value="Genomic_DNA"/>
</dbReference>